<dbReference type="EMBL" id="FWWT01000016">
    <property type="protein sequence ID" value="SMB88453.1"/>
    <property type="molecule type" value="Genomic_DNA"/>
</dbReference>
<reference evidence="2 3" key="1">
    <citation type="submission" date="2017-04" db="EMBL/GenBank/DDBJ databases">
        <authorList>
            <person name="Afonso C.L."/>
            <person name="Miller P.J."/>
            <person name="Scott M.A."/>
            <person name="Spackman E."/>
            <person name="Goraichik I."/>
            <person name="Dimitrov K.M."/>
            <person name="Suarez D.L."/>
            <person name="Swayne D.E."/>
        </authorList>
    </citation>
    <scope>NUCLEOTIDE SEQUENCE [LARGE SCALE GENOMIC DNA]</scope>
    <source>
        <strain evidence="2 3">DSM 11270</strain>
    </source>
</reference>
<dbReference type="OrthoDB" id="3199616at2"/>
<gene>
    <name evidence="2" type="ORF">SAMN00017405_0479</name>
</gene>
<dbReference type="Proteomes" id="UP000192731">
    <property type="component" value="Unassembled WGS sequence"/>
</dbReference>
<keyword evidence="3" id="KW-1185">Reference proteome</keyword>
<dbReference type="STRING" id="656914.SAMN00017405_0479"/>
<evidence type="ECO:0000313" key="2">
    <source>
        <dbReference type="EMBL" id="SMB88453.1"/>
    </source>
</evidence>
<sequence length="101" mass="11332">MKKVILSGYYGFNNAGDEAVLYSIIAALRGLDENLEITVLSNNPEHTIKAYQVKAINRWKVKEIYPAIKEADLVISGGGSLLQDVTSKKWYFILFGHNRNS</sequence>
<organism evidence="2 3">
    <name type="scientific">Desulfonispora thiosulfatigenes DSM 11270</name>
    <dbReference type="NCBI Taxonomy" id="656914"/>
    <lineage>
        <taxon>Bacteria</taxon>
        <taxon>Bacillati</taxon>
        <taxon>Bacillota</taxon>
        <taxon>Clostridia</taxon>
        <taxon>Eubacteriales</taxon>
        <taxon>Peptococcaceae</taxon>
        <taxon>Desulfonispora</taxon>
    </lineage>
</organism>
<dbReference type="Pfam" id="PF04230">
    <property type="entry name" value="PS_pyruv_trans"/>
    <property type="match status" value="1"/>
</dbReference>
<dbReference type="PANTHER" id="PTHR36836:SF1">
    <property type="entry name" value="COLANIC ACID BIOSYNTHESIS PROTEIN WCAK"/>
    <property type="match status" value="1"/>
</dbReference>
<dbReference type="GO" id="GO:0016740">
    <property type="term" value="F:transferase activity"/>
    <property type="evidence" value="ECO:0007669"/>
    <property type="project" value="UniProtKB-KW"/>
</dbReference>
<evidence type="ECO:0000313" key="3">
    <source>
        <dbReference type="Proteomes" id="UP000192731"/>
    </source>
</evidence>
<dbReference type="InterPro" id="IPR007345">
    <property type="entry name" value="Polysacch_pyruvyl_Trfase"/>
</dbReference>
<dbReference type="AlphaFoldDB" id="A0A1W1V579"/>
<dbReference type="RefSeq" id="WP_084052871.1">
    <property type="nucleotide sequence ID" value="NZ_FWWT01000016.1"/>
</dbReference>
<evidence type="ECO:0000259" key="1">
    <source>
        <dbReference type="Pfam" id="PF04230"/>
    </source>
</evidence>
<accession>A0A1W1V579</accession>
<feature type="domain" description="Polysaccharide pyruvyl transferase" evidence="1">
    <location>
        <begin position="14"/>
        <end position="95"/>
    </location>
</feature>
<name>A0A1W1V579_DESTI</name>
<protein>
    <submittedName>
        <fullName evidence="2">Polysaccharide pyruvyl transferase</fullName>
    </submittedName>
</protein>
<proteinExistence type="predicted"/>
<keyword evidence="2" id="KW-0808">Transferase</keyword>
<dbReference type="PANTHER" id="PTHR36836">
    <property type="entry name" value="COLANIC ACID BIOSYNTHESIS PROTEIN WCAK"/>
    <property type="match status" value="1"/>
</dbReference>